<dbReference type="Proteomes" id="UP000663880">
    <property type="component" value="Unassembled WGS sequence"/>
</dbReference>
<proteinExistence type="predicted"/>
<name>A0A821Y5C5_9NEOP</name>
<organism evidence="1 2">
    <name type="scientific">Pieris macdunnoughi</name>
    <dbReference type="NCBI Taxonomy" id="345717"/>
    <lineage>
        <taxon>Eukaryota</taxon>
        <taxon>Metazoa</taxon>
        <taxon>Ecdysozoa</taxon>
        <taxon>Arthropoda</taxon>
        <taxon>Hexapoda</taxon>
        <taxon>Insecta</taxon>
        <taxon>Pterygota</taxon>
        <taxon>Neoptera</taxon>
        <taxon>Endopterygota</taxon>
        <taxon>Lepidoptera</taxon>
        <taxon>Glossata</taxon>
        <taxon>Ditrysia</taxon>
        <taxon>Papilionoidea</taxon>
        <taxon>Pieridae</taxon>
        <taxon>Pierinae</taxon>
        <taxon>Pieris</taxon>
    </lineage>
</organism>
<evidence type="ECO:0000313" key="2">
    <source>
        <dbReference type="Proteomes" id="UP000663880"/>
    </source>
</evidence>
<reference evidence="1" key="1">
    <citation type="submission" date="2021-02" db="EMBL/GenBank/DDBJ databases">
        <authorList>
            <person name="Steward A R."/>
        </authorList>
    </citation>
    <scope>NUCLEOTIDE SEQUENCE</scope>
</reference>
<keyword evidence="2" id="KW-1185">Reference proteome</keyword>
<protein>
    <submittedName>
        <fullName evidence="1">Uncharacterized protein</fullName>
    </submittedName>
</protein>
<evidence type="ECO:0000313" key="1">
    <source>
        <dbReference type="EMBL" id="CAF4956746.1"/>
    </source>
</evidence>
<accession>A0A821Y5C5</accession>
<sequence length="101" mass="12074">MSFEFHVSGTEELVALKYAEYVCFFYRILWLRFVLLEENPAAVEQMMQSLANISREVGLEINASKTKLMSNSREIDVMDRWQQDRICQRIYLPRTNNFPFR</sequence>
<dbReference type="AlphaFoldDB" id="A0A821Y5C5"/>
<dbReference type="OrthoDB" id="407509at2759"/>
<gene>
    <name evidence="1" type="ORF">PMACD_LOCUS16308</name>
</gene>
<comment type="caution">
    <text evidence="1">The sequence shown here is derived from an EMBL/GenBank/DDBJ whole genome shotgun (WGS) entry which is preliminary data.</text>
</comment>
<dbReference type="EMBL" id="CAJOBZ010000080">
    <property type="protein sequence ID" value="CAF4956746.1"/>
    <property type="molecule type" value="Genomic_DNA"/>
</dbReference>